<proteinExistence type="predicted"/>
<sequence length="179" mass="18950">MRPGAFLVNTARGALVDENALATSLKEGRIRAAALDVHENEPYNPYQGPLKDAPNLICTPHAAYYSDASSNELREMAASEIRRAIIGRIPDALRNCVNKEYFMSNYPEGVNGTAAPYYVPVHSTTHDSIAPQSSGPPPTSHVGPGIPPPHMPPNVPVSGRASPQTGPPGPPGPRESTAP</sequence>
<feature type="domain" description="D-isomer specific 2-hydroxyacid dehydrogenase NAD-binding" evidence="3">
    <location>
        <begin position="1"/>
        <end position="63"/>
    </location>
</feature>
<organism evidence="4 5">
    <name type="scientific">Halocaridina rubra</name>
    <name type="common">Hawaiian red shrimp</name>
    <dbReference type="NCBI Taxonomy" id="373956"/>
    <lineage>
        <taxon>Eukaryota</taxon>
        <taxon>Metazoa</taxon>
        <taxon>Ecdysozoa</taxon>
        <taxon>Arthropoda</taxon>
        <taxon>Crustacea</taxon>
        <taxon>Multicrustacea</taxon>
        <taxon>Malacostraca</taxon>
        <taxon>Eumalacostraca</taxon>
        <taxon>Eucarida</taxon>
        <taxon>Decapoda</taxon>
        <taxon>Pleocyemata</taxon>
        <taxon>Caridea</taxon>
        <taxon>Atyoidea</taxon>
        <taxon>Atyidae</taxon>
        <taxon>Halocaridina</taxon>
    </lineage>
</organism>
<dbReference type="GO" id="GO:0006357">
    <property type="term" value="P:regulation of transcription by RNA polymerase II"/>
    <property type="evidence" value="ECO:0007669"/>
    <property type="project" value="TreeGrafter"/>
</dbReference>
<dbReference type="GO" id="GO:0016491">
    <property type="term" value="F:oxidoreductase activity"/>
    <property type="evidence" value="ECO:0007669"/>
    <property type="project" value="UniProtKB-KW"/>
</dbReference>
<dbReference type="PANTHER" id="PTHR46029:SF7">
    <property type="entry name" value="C-TERMINAL-BINDING PROTEIN"/>
    <property type="match status" value="1"/>
</dbReference>
<dbReference type="GO" id="GO:0003714">
    <property type="term" value="F:transcription corepressor activity"/>
    <property type="evidence" value="ECO:0007669"/>
    <property type="project" value="TreeGrafter"/>
</dbReference>
<keyword evidence="1" id="KW-0560">Oxidoreductase</keyword>
<dbReference type="InterPro" id="IPR036291">
    <property type="entry name" value="NAD(P)-bd_dom_sf"/>
</dbReference>
<evidence type="ECO:0000256" key="2">
    <source>
        <dbReference type="SAM" id="MobiDB-lite"/>
    </source>
</evidence>
<dbReference type="GO" id="GO:0001221">
    <property type="term" value="F:transcription coregulator binding"/>
    <property type="evidence" value="ECO:0007669"/>
    <property type="project" value="TreeGrafter"/>
</dbReference>
<dbReference type="InterPro" id="IPR051638">
    <property type="entry name" value="CTBP_dehydrogenase"/>
</dbReference>
<reference evidence="4 5" key="1">
    <citation type="submission" date="2023-11" db="EMBL/GenBank/DDBJ databases">
        <title>Halocaridina rubra genome assembly.</title>
        <authorList>
            <person name="Smith C."/>
        </authorList>
    </citation>
    <scope>NUCLEOTIDE SEQUENCE [LARGE SCALE GENOMIC DNA]</scope>
    <source>
        <strain evidence="4">EP-1</strain>
        <tissue evidence="4">Whole</tissue>
    </source>
</reference>
<evidence type="ECO:0000256" key="1">
    <source>
        <dbReference type="ARBA" id="ARBA00023002"/>
    </source>
</evidence>
<dbReference type="InterPro" id="IPR029753">
    <property type="entry name" value="D-isomer_DH_CS"/>
</dbReference>
<dbReference type="PANTHER" id="PTHR46029">
    <property type="entry name" value="C-TERMINAL-BINDING PROTEIN"/>
    <property type="match status" value="1"/>
</dbReference>
<dbReference type="SUPFAM" id="SSF51735">
    <property type="entry name" value="NAD(P)-binding Rossmann-fold domains"/>
    <property type="match status" value="1"/>
</dbReference>
<name>A0AAN8WL61_HALRR</name>
<dbReference type="GO" id="GO:0005634">
    <property type="term" value="C:nucleus"/>
    <property type="evidence" value="ECO:0007669"/>
    <property type="project" value="TreeGrafter"/>
</dbReference>
<evidence type="ECO:0000313" key="5">
    <source>
        <dbReference type="Proteomes" id="UP001381693"/>
    </source>
</evidence>
<comment type="caution">
    <text evidence="4">The sequence shown here is derived from an EMBL/GenBank/DDBJ whole genome shotgun (WGS) entry which is preliminary data.</text>
</comment>
<evidence type="ECO:0000259" key="3">
    <source>
        <dbReference type="Pfam" id="PF02826"/>
    </source>
</evidence>
<dbReference type="GO" id="GO:0140297">
    <property type="term" value="F:DNA-binding transcription factor binding"/>
    <property type="evidence" value="ECO:0007669"/>
    <property type="project" value="TreeGrafter"/>
</dbReference>
<feature type="region of interest" description="Disordered" evidence="2">
    <location>
        <begin position="124"/>
        <end position="179"/>
    </location>
</feature>
<keyword evidence="5" id="KW-1185">Reference proteome</keyword>
<feature type="compositionally biased region" description="Polar residues" evidence="2">
    <location>
        <begin position="124"/>
        <end position="133"/>
    </location>
</feature>
<dbReference type="GO" id="GO:0003713">
    <property type="term" value="F:transcription coactivator activity"/>
    <property type="evidence" value="ECO:0007669"/>
    <property type="project" value="TreeGrafter"/>
</dbReference>
<accession>A0AAN8WL61</accession>
<dbReference type="Pfam" id="PF02826">
    <property type="entry name" value="2-Hacid_dh_C"/>
    <property type="match status" value="1"/>
</dbReference>
<dbReference type="AlphaFoldDB" id="A0AAN8WL61"/>
<evidence type="ECO:0000313" key="4">
    <source>
        <dbReference type="EMBL" id="KAK7006783.1"/>
    </source>
</evidence>
<dbReference type="Gene3D" id="3.40.50.720">
    <property type="entry name" value="NAD(P)-binding Rossmann-like Domain"/>
    <property type="match status" value="2"/>
</dbReference>
<dbReference type="Proteomes" id="UP001381693">
    <property type="component" value="Unassembled WGS sequence"/>
</dbReference>
<dbReference type="PROSITE" id="PS00671">
    <property type="entry name" value="D_2_HYDROXYACID_DH_3"/>
    <property type="match status" value="1"/>
</dbReference>
<dbReference type="EMBL" id="JAXCGZ010023655">
    <property type="protein sequence ID" value="KAK7006783.1"/>
    <property type="molecule type" value="Genomic_DNA"/>
</dbReference>
<gene>
    <name evidence="4" type="primary">CTBP1_1</name>
    <name evidence="4" type="ORF">SK128_020604</name>
</gene>
<feature type="compositionally biased region" description="Pro residues" evidence="2">
    <location>
        <begin position="134"/>
        <end position="155"/>
    </location>
</feature>
<dbReference type="InterPro" id="IPR006140">
    <property type="entry name" value="D-isomer_DH_NAD-bd"/>
</dbReference>
<dbReference type="GO" id="GO:0051287">
    <property type="term" value="F:NAD binding"/>
    <property type="evidence" value="ECO:0007669"/>
    <property type="project" value="InterPro"/>
</dbReference>
<protein>
    <submittedName>
        <fullName evidence="4">C-terminal-binding protein 1</fullName>
    </submittedName>
</protein>